<evidence type="ECO:0000256" key="6">
    <source>
        <dbReference type="ARBA" id="ARBA00023136"/>
    </source>
</evidence>
<organism evidence="9 10">
    <name type="scientific">Nitratidesulfovibrio vulgaris (strain DP4)</name>
    <name type="common">Desulfovibrio vulgaris</name>
    <dbReference type="NCBI Taxonomy" id="391774"/>
    <lineage>
        <taxon>Bacteria</taxon>
        <taxon>Pseudomonadati</taxon>
        <taxon>Thermodesulfobacteriota</taxon>
        <taxon>Desulfovibrionia</taxon>
        <taxon>Desulfovibrionales</taxon>
        <taxon>Desulfovibrionaceae</taxon>
        <taxon>Nitratidesulfovibrio</taxon>
    </lineage>
</organism>
<dbReference type="GO" id="GO:0005886">
    <property type="term" value="C:plasma membrane"/>
    <property type="evidence" value="ECO:0007669"/>
    <property type="project" value="UniProtKB-SubCell"/>
</dbReference>
<keyword evidence="2" id="KW-1003">Cell membrane</keyword>
<dbReference type="Pfam" id="PF02470">
    <property type="entry name" value="MlaD"/>
    <property type="match status" value="3"/>
</dbReference>
<dbReference type="InterPro" id="IPR003399">
    <property type="entry name" value="Mce/MlaD"/>
</dbReference>
<protein>
    <submittedName>
        <fullName evidence="9">Mammalian cell entry related domain protein</fullName>
    </submittedName>
</protein>
<proteinExistence type="predicted"/>
<dbReference type="EMBL" id="CP000527">
    <property type="protein sequence ID" value="ABM27281.1"/>
    <property type="molecule type" value="Genomic_DNA"/>
</dbReference>
<feature type="domain" description="Mce/MlaD" evidence="8">
    <location>
        <begin position="48"/>
        <end position="139"/>
    </location>
</feature>
<evidence type="ECO:0000256" key="2">
    <source>
        <dbReference type="ARBA" id="ARBA00022475"/>
    </source>
</evidence>
<keyword evidence="5 7" id="KW-1133">Transmembrane helix</keyword>
<reference evidence="10" key="1">
    <citation type="journal article" date="2009" name="Environ. Microbiol.">
        <title>Contribution of mobile genetic elements to Desulfovibrio vulgaris genome plasticity.</title>
        <authorList>
            <person name="Walker C.B."/>
            <person name="Stolyar S."/>
            <person name="Chivian D."/>
            <person name="Pinel N."/>
            <person name="Gabster J.A."/>
            <person name="Dehal P.S."/>
            <person name="He Z."/>
            <person name="Yang Z.K."/>
            <person name="Yen H.C."/>
            <person name="Zhou J."/>
            <person name="Wall J.D."/>
            <person name="Hazen T.C."/>
            <person name="Arkin A.P."/>
            <person name="Stahl D.A."/>
        </authorList>
    </citation>
    <scope>NUCLEOTIDE SEQUENCE [LARGE SCALE GENOMIC DNA]</scope>
    <source>
        <strain evidence="10">DP4</strain>
    </source>
</reference>
<evidence type="ECO:0000313" key="9">
    <source>
        <dbReference type="EMBL" id="ABM27281.1"/>
    </source>
</evidence>
<accession>A0A0H3A4S3</accession>
<evidence type="ECO:0000256" key="1">
    <source>
        <dbReference type="ARBA" id="ARBA00004533"/>
    </source>
</evidence>
<dbReference type="InterPro" id="IPR051800">
    <property type="entry name" value="PqiA-PqiB_transport"/>
</dbReference>
<feature type="transmembrane region" description="Helical" evidence="7">
    <location>
        <begin position="23"/>
        <end position="41"/>
    </location>
</feature>
<name>A0A0H3A4S3_NITV4</name>
<dbReference type="AlphaFoldDB" id="A0A0H3A4S3"/>
<feature type="domain" description="Mce/MlaD" evidence="8">
    <location>
        <begin position="163"/>
        <end position="223"/>
    </location>
</feature>
<dbReference type="RefSeq" id="WP_011791498.1">
    <property type="nucleotide sequence ID" value="NC_008751.1"/>
</dbReference>
<evidence type="ECO:0000256" key="4">
    <source>
        <dbReference type="ARBA" id="ARBA00022692"/>
    </source>
</evidence>
<evidence type="ECO:0000259" key="8">
    <source>
        <dbReference type="Pfam" id="PF02470"/>
    </source>
</evidence>
<dbReference type="PANTHER" id="PTHR30462:SF0">
    <property type="entry name" value="INTERMEMBRANE TRANSPORT PROTEIN YEBT"/>
    <property type="match status" value="1"/>
</dbReference>
<dbReference type="KEGG" id="dvl:Dvul_0257"/>
<feature type="domain" description="Mce/MlaD" evidence="8">
    <location>
        <begin position="296"/>
        <end position="393"/>
    </location>
</feature>
<dbReference type="Proteomes" id="UP000009173">
    <property type="component" value="Chromosome"/>
</dbReference>
<evidence type="ECO:0000256" key="5">
    <source>
        <dbReference type="ARBA" id="ARBA00022989"/>
    </source>
</evidence>
<dbReference type="PANTHER" id="PTHR30462">
    <property type="entry name" value="INTERMEMBRANE TRANSPORT PROTEIN PQIB-RELATED"/>
    <property type="match status" value="1"/>
</dbReference>
<gene>
    <name evidence="9" type="ordered locus">Dvul_0257</name>
</gene>
<evidence type="ECO:0000313" key="10">
    <source>
        <dbReference type="Proteomes" id="UP000009173"/>
    </source>
</evidence>
<evidence type="ECO:0000256" key="3">
    <source>
        <dbReference type="ARBA" id="ARBA00022519"/>
    </source>
</evidence>
<keyword evidence="3" id="KW-0997">Cell inner membrane</keyword>
<keyword evidence="6 7" id="KW-0472">Membrane</keyword>
<dbReference type="HOGENOM" id="CLU_018765_3_0_7"/>
<keyword evidence="4 7" id="KW-0812">Transmembrane</keyword>
<evidence type="ECO:0000256" key="7">
    <source>
        <dbReference type="SAM" id="Phobius"/>
    </source>
</evidence>
<sequence length="543" mass="60228" precursor="true">MTDNDSTEQYATPATVKSKNRLSTVWIIPIVALIIGGWLAIKAYSEKGPVISISFATAEGIEAGKTKIRFKDVEVGQVNEIRLGDDLKHVVVTAELSKDLSRFLNDKTRFWVSRAQIRGGTASGLDTLLSGAYIGVDPGLGGNQTHDFVGLEVPPIVTTDQPGRHFKLRSQQRGSLSIGMPVYYRQIQVGQVVSYGFDDDGNSVAVQIFIEAPHHTKITENTRFWNASGLDMSLTAQGLKIDTQSLTSIVSGGLAFDVPEGTPPGKEADENTVFDLYPDHDSINRQTYSFRKDWLIYFDQSVRGLSVGAPVELYGIKIGEVRKIDLIYDMVRKDIRVPVIVSIEPERISDMLKAVPNPESTKGEPILKWFVEDRNMRAQLKTGNLLTGQLLVDFGFHPREPKVKLAFENGYAVVPSIPGSLEQIQDSIAHITRNLEKVPFDKIGTRIDTLLKETTVVVKESGRFANRLNNETTPLLQSNLIALQKTLEDLQGTLGKNSAFNYNTQKTLEELTQTLRALRELTTAIDRHPQSLLFGKGEPHNEK</sequence>
<comment type="subcellular location">
    <subcellularLocation>
        <location evidence="1">Cell inner membrane</location>
    </subcellularLocation>
</comment>